<keyword evidence="3" id="KW-0805">Transcription regulation</keyword>
<evidence type="ECO:0000256" key="7">
    <source>
        <dbReference type="SAM" id="MobiDB-lite"/>
    </source>
</evidence>
<dbReference type="Proteomes" id="UP000613974">
    <property type="component" value="Unassembled WGS sequence"/>
</dbReference>
<evidence type="ECO:0000313" key="9">
    <source>
        <dbReference type="EMBL" id="GHI67917.1"/>
    </source>
</evidence>
<dbReference type="SMART" id="SM01043">
    <property type="entry name" value="BTAD"/>
    <property type="match status" value="1"/>
</dbReference>
<proteinExistence type="inferred from homology"/>
<sequence>MLGPLVVYDGTGLTPVAGLKVRVLLAALLLQANRVVPKDALKEAMWGDRLPSSVEASFANHATRLRRILSATGDKRLLTVAPGYQLLVREGELDVEVFEGRAHAAGLAHRAGDWRKVRAESEAALSLWRGEPLADLAPFSEYRAPSLRVHQLDEARLQVHEWAFDADLHLGRHREICAELAALAAEHPLREALHRQLMLALHRSGRQADAFEVFHALRRSLVDELGAEPGAAVHQAYRELLDQDRGPEQEQGPEAEPDRAPPARSPSHGPVPVPVPVPVAVPRPWRSGAAAAAYPYQLPPSIPEFTGREAETAALLELLRRPVPRPDEDDADGDGAACGSEGHRTAAAPLRPVVISGMGGIGKSALAVHVARLVRDAFPDGVLYADLRGFSSGGARSAHDLLARFLADLGVRPDVLPDDTDDRATLFRAAVEGRRILLVLDNARDATQVAPLLPPDGPGAALITSRHLLADVPGVTMVPLGPLGPDEQLTLLSRLCGADRITDEPAALADILTACGGLPLALRIVGGRLASRPSWPLALLAERLTPHRGRLQALAMGSVAVRHTFDMSYLAMRASDNDLEREAARAFRLLGLWQPHAVTTRSAAALLGATEYDAAAALELLVDANLVHSPEPDAYALHDLLGEYAAQRAAEDVTGAEQESAILRLLTWYARAVAAACAVASHETQSPPPLAGPRDPGLPAFTEEADALAWTKRELPAIREAITRAGVLGRSDIAWRLAVGLFGYATTHWWTGEWDACLRQAMDIALAHDDTLGRAWLHRRIAVAHGMADRNEQCLEHLNTSLGFFTDAGDELAQASILGNLSGLYVQIGDAERGIAHAERSYELYRNVGNAASEALALSRIADAQEMCGEHALAAAYHQKVIEVLREQRHGVFLATSLTKLGDIHRQLGRREAALEAQTEALAIRQRMNDLGGTADCLAFMARTHHRFGEWEAARACWEQCLDLGLRHGMTQHIERSRAGLAELP</sequence>
<keyword evidence="4 6" id="KW-0238">DNA-binding</keyword>
<feature type="DNA-binding region" description="OmpR/PhoB-type" evidence="6">
    <location>
        <begin position="1"/>
        <end position="88"/>
    </location>
</feature>
<dbReference type="SMART" id="SM00028">
    <property type="entry name" value="TPR"/>
    <property type="match status" value="5"/>
</dbReference>
<evidence type="ECO:0000256" key="6">
    <source>
        <dbReference type="PROSITE-ProRule" id="PRU01091"/>
    </source>
</evidence>
<dbReference type="InterPro" id="IPR051677">
    <property type="entry name" value="AfsR-DnrI-RedD_regulator"/>
</dbReference>
<evidence type="ECO:0000256" key="1">
    <source>
        <dbReference type="ARBA" id="ARBA00005820"/>
    </source>
</evidence>
<dbReference type="CDD" id="cd15831">
    <property type="entry name" value="BTAD"/>
    <property type="match status" value="1"/>
</dbReference>
<dbReference type="InterPro" id="IPR016032">
    <property type="entry name" value="Sig_transdc_resp-reg_C-effctor"/>
</dbReference>
<dbReference type="SUPFAM" id="SSF46894">
    <property type="entry name" value="C-terminal effector domain of the bipartite response regulators"/>
    <property type="match status" value="1"/>
</dbReference>
<dbReference type="InterPro" id="IPR011990">
    <property type="entry name" value="TPR-like_helical_dom_sf"/>
</dbReference>
<comment type="similarity">
    <text evidence="1">Belongs to the AfsR/DnrI/RedD regulatory family.</text>
</comment>
<dbReference type="EMBL" id="BNEC01000003">
    <property type="protein sequence ID" value="GHI67917.1"/>
    <property type="molecule type" value="Genomic_DNA"/>
</dbReference>
<keyword evidence="5" id="KW-0804">Transcription</keyword>
<evidence type="ECO:0000256" key="4">
    <source>
        <dbReference type="ARBA" id="ARBA00023125"/>
    </source>
</evidence>
<dbReference type="InterPro" id="IPR019734">
    <property type="entry name" value="TPR_rpt"/>
</dbReference>
<dbReference type="InterPro" id="IPR027417">
    <property type="entry name" value="P-loop_NTPase"/>
</dbReference>
<dbReference type="Gene3D" id="3.40.50.300">
    <property type="entry name" value="P-loop containing nucleotide triphosphate hydrolases"/>
    <property type="match status" value="1"/>
</dbReference>
<evidence type="ECO:0000256" key="2">
    <source>
        <dbReference type="ARBA" id="ARBA00023012"/>
    </source>
</evidence>
<comment type="caution">
    <text evidence="9">The sequence shown here is derived from an EMBL/GenBank/DDBJ whole genome shotgun (WGS) entry which is preliminary data.</text>
</comment>
<accession>A0ABQ3SIF0</accession>
<dbReference type="PROSITE" id="PS51755">
    <property type="entry name" value="OMPR_PHOB"/>
    <property type="match status" value="1"/>
</dbReference>
<dbReference type="PANTHER" id="PTHR35807:SF1">
    <property type="entry name" value="TRANSCRIPTIONAL REGULATOR REDD"/>
    <property type="match status" value="1"/>
</dbReference>
<dbReference type="Pfam" id="PF13424">
    <property type="entry name" value="TPR_12"/>
    <property type="match status" value="1"/>
</dbReference>
<dbReference type="InterPro" id="IPR036388">
    <property type="entry name" value="WH-like_DNA-bd_sf"/>
</dbReference>
<reference evidence="10" key="1">
    <citation type="submission" date="2023-07" db="EMBL/GenBank/DDBJ databases">
        <title>Whole genome shotgun sequence of Streptomyces nojiriensis NBRC 13794.</title>
        <authorList>
            <person name="Komaki H."/>
            <person name="Tamura T."/>
        </authorList>
    </citation>
    <scope>NUCLEOTIDE SEQUENCE [LARGE SCALE GENOMIC DNA]</scope>
    <source>
        <strain evidence="10">NBRC 13794</strain>
    </source>
</reference>
<dbReference type="SMART" id="SM00862">
    <property type="entry name" value="Trans_reg_C"/>
    <property type="match status" value="1"/>
</dbReference>
<feature type="region of interest" description="Disordered" evidence="7">
    <location>
        <begin position="323"/>
        <end position="343"/>
    </location>
</feature>
<evidence type="ECO:0000256" key="3">
    <source>
        <dbReference type="ARBA" id="ARBA00023015"/>
    </source>
</evidence>
<keyword evidence="10" id="KW-1185">Reference proteome</keyword>
<dbReference type="Gene3D" id="1.25.40.10">
    <property type="entry name" value="Tetratricopeptide repeat domain"/>
    <property type="match status" value="2"/>
</dbReference>
<evidence type="ECO:0000313" key="10">
    <source>
        <dbReference type="Proteomes" id="UP000613974"/>
    </source>
</evidence>
<evidence type="ECO:0000259" key="8">
    <source>
        <dbReference type="PROSITE" id="PS51755"/>
    </source>
</evidence>
<dbReference type="PANTHER" id="PTHR35807">
    <property type="entry name" value="TRANSCRIPTIONAL REGULATOR REDD-RELATED"/>
    <property type="match status" value="1"/>
</dbReference>
<feature type="region of interest" description="Disordered" evidence="7">
    <location>
        <begin position="244"/>
        <end position="275"/>
    </location>
</feature>
<dbReference type="Pfam" id="PF03704">
    <property type="entry name" value="BTAD"/>
    <property type="match status" value="1"/>
</dbReference>
<evidence type="ECO:0000256" key="5">
    <source>
        <dbReference type="ARBA" id="ARBA00023163"/>
    </source>
</evidence>
<dbReference type="InterPro" id="IPR005158">
    <property type="entry name" value="BTAD"/>
</dbReference>
<gene>
    <name evidence="9" type="ORF">Snoj_18350</name>
</gene>
<dbReference type="InterPro" id="IPR001867">
    <property type="entry name" value="OmpR/PhoB-type_DNA-bd"/>
</dbReference>
<feature type="domain" description="OmpR/PhoB-type" evidence="8">
    <location>
        <begin position="1"/>
        <end position="88"/>
    </location>
</feature>
<dbReference type="SUPFAM" id="SSF48452">
    <property type="entry name" value="TPR-like"/>
    <property type="match status" value="2"/>
</dbReference>
<keyword evidence="2" id="KW-0902">Two-component regulatory system</keyword>
<name>A0ABQ3SIF0_9ACTN</name>
<dbReference type="SUPFAM" id="SSF52540">
    <property type="entry name" value="P-loop containing nucleoside triphosphate hydrolases"/>
    <property type="match status" value="1"/>
</dbReference>
<protein>
    <recommendedName>
        <fullName evidence="8">OmpR/PhoB-type domain-containing protein</fullName>
    </recommendedName>
</protein>
<dbReference type="Gene3D" id="1.10.10.10">
    <property type="entry name" value="Winged helix-like DNA-binding domain superfamily/Winged helix DNA-binding domain"/>
    <property type="match status" value="1"/>
</dbReference>
<organism evidence="9 10">
    <name type="scientific">Streptomyces nojiriensis</name>
    <dbReference type="NCBI Taxonomy" id="66374"/>
    <lineage>
        <taxon>Bacteria</taxon>
        <taxon>Bacillati</taxon>
        <taxon>Actinomycetota</taxon>
        <taxon>Actinomycetes</taxon>
        <taxon>Kitasatosporales</taxon>
        <taxon>Streptomycetaceae</taxon>
        <taxon>Streptomyces</taxon>
    </lineage>
</organism>
<dbReference type="PRINTS" id="PR00364">
    <property type="entry name" value="DISEASERSIST"/>
</dbReference>